<dbReference type="CDD" id="cd00834">
    <property type="entry name" value="KAS_I_II"/>
    <property type="match status" value="1"/>
</dbReference>
<comment type="catalytic activity">
    <reaction evidence="11">
        <text>a fatty acyl-[ACP] + malonyl-[ACP] + H(+) = a 3-oxoacyl-[ACP] + holo-[ACP] + CO2</text>
        <dbReference type="Rhea" id="RHEA:22836"/>
        <dbReference type="Rhea" id="RHEA-COMP:9623"/>
        <dbReference type="Rhea" id="RHEA-COMP:9685"/>
        <dbReference type="Rhea" id="RHEA-COMP:9916"/>
        <dbReference type="Rhea" id="RHEA-COMP:14125"/>
        <dbReference type="ChEBI" id="CHEBI:15378"/>
        <dbReference type="ChEBI" id="CHEBI:16526"/>
        <dbReference type="ChEBI" id="CHEBI:64479"/>
        <dbReference type="ChEBI" id="CHEBI:78449"/>
        <dbReference type="ChEBI" id="CHEBI:78776"/>
        <dbReference type="ChEBI" id="CHEBI:138651"/>
    </reaction>
</comment>
<evidence type="ECO:0000256" key="2">
    <source>
        <dbReference type="ARBA" id="ARBA00008467"/>
    </source>
</evidence>
<dbReference type="InterPro" id="IPR017568">
    <property type="entry name" value="3-oxoacyl-ACP_synth-2"/>
</dbReference>
<feature type="domain" description="Ketosynthase family 3 (KS3)" evidence="14">
    <location>
        <begin position="1"/>
        <end position="409"/>
    </location>
</feature>
<organism evidence="15 16">
    <name type="scientific">Desulfovibrio gilichinskyi</name>
    <dbReference type="NCBI Taxonomy" id="1519643"/>
    <lineage>
        <taxon>Bacteria</taxon>
        <taxon>Pseudomonadati</taxon>
        <taxon>Thermodesulfobacteriota</taxon>
        <taxon>Desulfovibrionia</taxon>
        <taxon>Desulfovibrionales</taxon>
        <taxon>Desulfovibrionaceae</taxon>
        <taxon>Desulfovibrio</taxon>
    </lineage>
</organism>
<dbReference type="STRING" id="1519643.SAMN06295933_1066"/>
<dbReference type="InterPro" id="IPR020841">
    <property type="entry name" value="PKS_Beta-ketoAc_synthase_dom"/>
</dbReference>
<feature type="active site" description="For beta-ketoacyl synthase activity" evidence="12">
    <location>
        <position position="162"/>
    </location>
</feature>
<protein>
    <recommendedName>
        <fullName evidence="4 11">3-oxoacyl-[acyl-carrier-protein] synthase 2</fullName>
        <ecNumber evidence="3 11">2.3.1.179</ecNumber>
    </recommendedName>
</protein>
<dbReference type="PANTHER" id="PTHR11712">
    <property type="entry name" value="POLYKETIDE SYNTHASE-RELATED"/>
    <property type="match status" value="1"/>
</dbReference>
<comment type="pathway">
    <text evidence="1 11">Lipid metabolism; fatty acid biosynthesis.</text>
</comment>
<dbReference type="PROSITE" id="PS00606">
    <property type="entry name" value="KS3_1"/>
    <property type="match status" value="1"/>
</dbReference>
<dbReference type="PANTHER" id="PTHR11712:SF336">
    <property type="entry name" value="3-OXOACYL-[ACYL-CARRIER-PROTEIN] SYNTHASE, MITOCHONDRIAL"/>
    <property type="match status" value="1"/>
</dbReference>
<dbReference type="GO" id="GO:0004315">
    <property type="term" value="F:3-oxoacyl-[acyl-carrier-protein] synthase activity"/>
    <property type="evidence" value="ECO:0007669"/>
    <property type="project" value="UniProtKB-UniRule"/>
</dbReference>
<evidence type="ECO:0000256" key="7">
    <source>
        <dbReference type="ARBA" id="ARBA00022832"/>
    </source>
</evidence>
<dbReference type="PIRSF" id="PIRSF000447">
    <property type="entry name" value="KAS_II"/>
    <property type="match status" value="1"/>
</dbReference>
<evidence type="ECO:0000256" key="11">
    <source>
        <dbReference type="PIRNR" id="PIRNR000447"/>
    </source>
</evidence>
<dbReference type="PROSITE" id="PS52004">
    <property type="entry name" value="KS3_2"/>
    <property type="match status" value="1"/>
</dbReference>
<dbReference type="EC" id="2.3.1.179" evidence="3 11"/>
<keyword evidence="6 11" id="KW-0808">Transferase</keyword>
<keyword evidence="9 11" id="KW-0275">Fatty acid biosynthesis</keyword>
<dbReference type="Proteomes" id="UP000192906">
    <property type="component" value="Unassembled WGS sequence"/>
</dbReference>
<keyword evidence="8" id="KW-0443">Lipid metabolism</keyword>
<dbReference type="Pfam" id="PF00109">
    <property type="entry name" value="ketoacyl-synt"/>
    <property type="match status" value="1"/>
</dbReference>
<dbReference type="InterPro" id="IPR000794">
    <property type="entry name" value="Beta-ketoacyl_synthase"/>
</dbReference>
<comment type="function">
    <text evidence="11">Involved in the type II fatty acid elongation cycle. Catalyzes the elongation of a wide range of acyl-ACP by the addition of two carbons from malonyl-ACP to an acyl acceptor. Can efficiently catalyze the conversion of palmitoleoyl-ACP (cis-hexadec-9-enoyl-ACP) to cis-vaccenoyl-ACP (cis-octadec-11-enoyl-ACP), an essential step in the thermal regulation of fatty acid composition.</text>
</comment>
<keyword evidence="5 11" id="KW-0444">Lipid biosynthesis</keyword>
<dbReference type="Pfam" id="PF02801">
    <property type="entry name" value="Ketoacyl-synt_C"/>
    <property type="match status" value="1"/>
</dbReference>
<reference evidence="16" key="1">
    <citation type="submission" date="2017-04" db="EMBL/GenBank/DDBJ databases">
        <authorList>
            <person name="Varghese N."/>
            <person name="Submissions S."/>
        </authorList>
    </citation>
    <scope>NUCLEOTIDE SEQUENCE [LARGE SCALE GENOMIC DNA]</scope>
    <source>
        <strain evidence="16">K3S</strain>
    </source>
</reference>
<keyword evidence="16" id="KW-1185">Reference proteome</keyword>
<dbReference type="InterPro" id="IPR016039">
    <property type="entry name" value="Thiolase-like"/>
</dbReference>
<comment type="similarity">
    <text evidence="2 11 13">Belongs to the thiolase-like superfamily. Beta-ketoacyl-ACP synthases family.</text>
</comment>
<dbReference type="GO" id="GO:0006633">
    <property type="term" value="P:fatty acid biosynthetic process"/>
    <property type="evidence" value="ECO:0007669"/>
    <property type="project" value="UniProtKB-UniRule"/>
</dbReference>
<dbReference type="OrthoDB" id="9808669at2"/>
<evidence type="ECO:0000256" key="4">
    <source>
        <dbReference type="ARBA" id="ARBA00014657"/>
    </source>
</evidence>
<dbReference type="InterPro" id="IPR018201">
    <property type="entry name" value="Ketoacyl_synth_AS"/>
</dbReference>
<dbReference type="InterPro" id="IPR014031">
    <property type="entry name" value="Ketoacyl_synth_C"/>
</dbReference>
<proteinExistence type="inferred from homology"/>
<keyword evidence="7" id="KW-0276">Fatty acid metabolism</keyword>
<dbReference type="EMBL" id="FWZU01000002">
    <property type="protein sequence ID" value="SMF00769.1"/>
    <property type="molecule type" value="Genomic_DNA"/>
</dbReference>
<sequence>MNRVVVTGLSAITPIGNDIDTSWNNLLAGKSGIAKITSFDASEFASQIAGEVKDFDPTAFIPAKQAKRMERFTQLAVAANAMLLESAKLKLEGEDCKRAGVVIGVGLGGLQTIETQHAKLQKSGPKKITPFFIPIIIGNMAAGQVSIFSGARGPNMCMCTACASGTHSIGAAYTDIMLGRADVMICGGTESTITPLGYAGFTSMKALSTRNDDPESASRPFDKGRDGFVMGEGCGLLLLESLDHARERGAEILGEVVGFGASSDAYHMTAPPEDGSGMALAMEAAIREAGIDPSQVDHINAHGTSTYLNDFCETKAIKKVFGDHAYNIAITANKSQTGHLLGGAGGMEAVFSIKALATGIIPGTANQLEADPECDLDYGKDGMRKKQANYVLSNSFGFGGTNACMLFKKFED</sequence>
<evidence type="ECO:0000256" key="9">
    <source>
        <dbReference type="ARBA" id="ARBA00023160"/>
    </source>
</evidence>
<gene>
    <name evidence="15" type="ORF">SAMN06295933_1066</name>
</gene>
<evidence type="ECO:0000256" key="12">
    <source>
        <dbReference type="PIRSR" id="PIRSR000447-1"/>
    </source>
</evidence>
<evidence type="ECO:0000259" key="14">
    <source>
        <dbReference type="PROSITE" id="PS52004"/>
    </source>
</evidence>
<evidence type="ECO:0000256" key="1">
    <source>
        <dbReference type="ARBA" id="ARBA00005194"/>
    </source>
</evidence>
<dbReference type="Gene3D" id="3.40.47.10">
    <property type="match status" value="1"/>
</dbReference>
<evidence type="ECO:0000256" key="10">
    <source>
        <dbReference type="ARBA" id="ARBA00023315"/>
    </source>
</evidence>
<accession>A0A1X7CPV8</accession>
<dbReference type="SMART" id="SM00825">
    <property type="entry name" value="PKS_KS"/>
    <property type="match status" value="1"/>
</dbReference>
<name>A0A1X7CPV8_9BACT</name>
<evidence type="ECO:0000256" key="5">
    <source>
        <dbReference type="ARBA" id="ARBA00022516"/>
    </source>
</evidence>
<dbReference type="SUPFAM" id="SSF53901">
    <property type="entry name" value="Thiolase-like"/>
    <property type="match status" value="2"/>
</dbReference>
<evidence type="ECO:0000256" key="3">
    <source>
        <dbReference type="ARBA" id="ARBA00012356"/>
    </source>
</evidence>
<dbReference type="GO" id="GO:0005829">
    <property type="term" value="C:cytosol"/>
    <property type="evidence" value="ECO:0007669"/>
    <property type="project" value="TreeGrafter"/>
</dbReference>
<dbReference type="RefSeq" id="WP_085099451.1">
    <property type="nucleotide sequence ID" value="NZ_FWZU01000002.1"/>
</dbReference>
<evidence type="ECO:0000256" key="13">
    <source>
        <dbReference type="RuleBase" id="RU003694"/>
    </source>
</evidence>
<dbReference type="NCBIfam" id="TIGR03150">
    <property type="entry name" value="fabF"/>
    <property type="match status" value="1"/>
</dbReference>
<evidence type="ECO:0000313" key="16">
    <source>
        <dbReference type="Proteomes" id="UP000192906"/>
    </source>
</evidence>
<evidence type="ECO:0000256" key="8">
    <source>
        <dbReference type="ARBA" id="ARBA00023098"/>
    </source>
</evidence>
<comment type="catalytic activity">
    <reaction evidence="11">
        <text>(9Z)-hexadecenoyl-[ACP] + malonyl-[ACP] + H(+) = 3-oxo-(11Z)-octadecenoyl-[ACP] + holo-[ACP] + CO2</text>
        <dbReference type="Rhea" id="RHEA:55040"/>
        <dbReference type="Rhea" id="RHEA-COMP:9623"/>
        <dbReference type="Rhea" id="RHEA-COMP:9685"/>
        <dbReference type="Rhea" id="RHEA-COMP:10800"/>
        <dbReference type="Rhea" id="RHEA-COMP:14074"/>
        <dbReference type="ChEBI" id="CHEBI:15378"/>
        <dbReference type="ChEBI" id="CHEBI:16526"/>
        <dbReference type="ChEBI" id="CHEBI:64479"/>
        <dbReference type="ChEBI" id="CHEBI:78449"/>
        <dbReference type="ChEBI" id="CHEBI:83989"/>
        <dbReference type="ChEBI" id="CHEBI:138538"/>
        <dbReference type="EC" id="2.3.1.179"/>
    </reaction>
</comment>
<dbReference type="UniPathway" id="UPA00094"/>
<dbReference type="NCBIfam" id="NF005589">
    <property type="entry name" value="PRK07314.1"/>
    <property type="match status" value="1"/>
</dbReference>
<dbReference type="AlphaFoldDB" id="A0A1X7CPV8"/>
<keyword evidence="10 11" id="KW-0012">Acyltransferase</keyword>
<evidence type="ECO:0000313" key="15">
    <source>
        <dbReference type="EMBL" id="SMF00769.1"/>
    </source>
</evidence>
<evidence type="ECO:0000256" key="6">
    <source>
        <dbReference type="ARBA" id="ARBA00022679"/>
    </source>
</evidence>
<dbReference type="InterPro" id="IPR014030">
    <property type="entry name" value="Ketoacyl_synth_N"/>
</dbReference>
<dbReference type="FunFam" id="3.40.47.10:FF:000009">
    <property type="entry name" value="3-oxoacyl-[acyl-carrier-protein] synthase 2"/>
    <property type="match status" value="1"/>
</dbReference>